<comment type="caution">
    <text evidence="11">The sequence shown here is derived from an EMBL/GenBank/DDBJ whole genome shotgun (WGS) entry which is preliminary data.</text>
</comment>
<evidence type="ECO:0000256" key="7">
    <source>
        <dbReference type="ARBA" id="ARBA00023237"/>
    </source>
</evidence>
<evidence type="ECO:0000313" key="12">
    <source>
        <dbReference type="Proteomes" id="UP000321899"/>
    </source>
</evidence>
<keyword evidence="7" id="KW-0998">Cell outer membrane</keyword>
<feature type="domain" description="POTRA" evidence="10">
    <location>
        <begin position="218"/>
        <end position="295"/>
    </location>
</feature>
<dbReference type="OrthoDB" id="9803054at2"/>
<dbReference type="GO" id="GO:0071709">
    <property type="term" value="P:membrane assembly"/>
    <property type="evidence" value="ECO:0007669"/>
    <property type="project" value="InterPro"/>
</dbReference>
<dbReference type="Pfam" id="PF07244">
    <property type="entry name" value="POTRA"/>
    <property type="match status" value="5"/>
</dbReference>
<sequence>MNRSSVCGFWLLLLMMLGNISVCAADSPQVWIAPFSVEGDLRSVSLGKQVADRVARELTAAGLSSQIGNDPGKDLEDVRKSMASVGAESAVWGRLILENGGFRLSGRLFSEGMERRIVEEGSSVDTLFLASASLSRKVADFLVGKETVALVEIVGNQRIESDAILRVIQSGPGDVYLQKALSDDLEAIYAMGYFDDIRVAVEERDVGKVVIFTVQEKPTVRQIFIRGNRVYKDDKVMEVVTTKTGSILNIFQVRRDIERIRDLYRSKNYHHSEVNYEIRELDNNQADLVFVISEGEKVKVTELVFEGRESFTERQLRKQTGLSEKGFFSWLTGSGELKKEAVQHASARLTAFYHNEGYVDARVSDPEITFEGPEARVMFRIVEGQRYRIGEVSVEGDQLFSEDVLLSITAIGKEEWYKRDVVHQDMMALTDLYGDAGYANTDVFPQLRKDDEAGVVDILYSVRQGKQVYIDRIEITGNVKTRDKVIRRQIPLLEQELYSGSRIRRAARNLNRLDYFEDVQLNIKSTPDPEKVDLLVSVEEKPTGMFTFGAGYSSQDNLFGQVSVTQRNFRGKGQTLNLRADVSSSSTRYTLSFTEPYLFDKPLSAGFDVYNWDREYNDYTKKSTGGTVRLGYPVWDYTRAFMSYGIESFDVKVDSGKQQLVNEDILAMEPLSLASTMTLGLNYDSTNRLFNPSEGSNHRLTVKHAGGPLGGDIAFTKYLAEVGWYFPLFWQTVFFMHGETGYVHKNSDGHLPDYEKFYLGGLNSVRGYRWRDIAVYYDGDYTYDQVIRDSDGNVTGVETKTVSYRKNKGGDKFMQANFEFIFPLVRDAGLMGLVFYDLGNVYDTDERITTDGIKRSVGYGIRWFSPIGPIRLEYGIPKNKIDGSKQSARWEFTMGGAF</sequence>
<dbReference type="InterPro" id="IPR023707">
    <property type="entry name" value="OM_assembly_BamA"/>
</dbReference>
<evidence type="ECO:0000256" key="8">
    <source>
        <dbReference type="NCBIfam" id="TIGR03303"/>
    </source>
</evidence>
<keyword evidence="5" id="KW-0677">Repeat</keyword>
<feature type="chain" id="PRO_5039903230" description="Outer membrane protein assembly factor BamA" evidence="9">
    <location>
        <begin position="25"/>
        <end position="898"/>
    </location>
</feature>
<dbReference type="Proteomes" id="UP000321899">
    <property type="component" value="Unassembled WGS sequence"/>
</dbReference>
<keyword evidence="4 9" id="KW-0732">Signal</keyword>
<dbReference type="NCBIfam" id="TIGR03303">
    <property type="entry name" value="OM_YaeT"/>
    <property type="match status" value="1"/>
</dbReference>
<dbReference type="Gene3D" id="2.40.160.50">
    <property type="entry name" value="membrane protein fhac: a member of the omp85/tpsb transporter family"/>
    <property type="match status" value="1"/>
</dbReference>
<gene>
    <name evidence="11" type="primary">bamA</name>
    <name evidence="11" type="ORF">FIM25_13780</name>
</gene>
<dbReference type="GO" id="GO:0009279">
    <property type="term" value="C:cell outer membrane"/>
    <property type="evidence" value="ECO:0007669"/>
    <property type="project" value="UniProtKB-UniRule"/>
</dbReference>
<reference evidence="11 12" key="1">
    <citation type="submission" date="2019-06" db="EMBL/GenBank/DDBJ databases">
        <title>Desulfobotulus mexicanus sp. nov., a novel sulfate-reducing bacterium isolated from the sediment of an alkaline crater lake in Mexico.</title>
        <authorList>
            <person name="Hirschler-Rea A."/>
        </authorList>
    </citation>
    <scope>NUCLEOTIDE SEQUENCE [LARGE SCALE GENOMIC DNA]</scope>
    <source>
        <strain evidence="11 12">PAR22N</strain>
    </source>
</reference>
<evidence type="ECO:0000256" key="9">
    <source>
        <dbReference type="SAM" id="SignalP"/>
    </source>
</evidence>
<dbReference type="InterPro" id="IPR010827">
    <property type="entry name" value="BamA/TamA_POTRA"/>
</dbReference>
<evidence type="ECO:0000259" key="10">
    <source>
        <dbReference type="PROSITE" id="PS51779"/>
    </source>
</evidence>
<name>A0A5S5MDK5_9BACT</name>
<evidence type="ECO:0000256" key="2">
    <source>
        <dbReference type="ARBA" id="ARBA00022452"/>
    </source>
</evidence>
<protein>
    <recommendedName>
        <fullName evidence="8">Outer membrane protein assembly factor BamA</fullName>
    </recommendedName>
</protein>
<dbReference type="InterPro" id="IPR039910">
    <property type="entry name" value="D15-like"/>
</dbReference>
<dbReference type="EMBL" id="VDMB01000022">
    <property type="protein sequence ID" value="TYT73705.1"/>
    <property type="molecule type" value="Genomic_DNA"/>
</dbReference>
<evidence type="ECO:0000313" key="11">
    <source>
        <dbReference type="EMBL" id="TYT73705.1"/>
    </source>
</evidence>
<feature type="domain" description="POTRA" evidence="10">
    <location>
        <begin position="146"/>
        <end position="217"/>
    </location>
</feature>
<keyword evidence="6" id="KW-0472">Membrane</keyword>
<dbReference type="AlphaFoldDB" id="A0A5S5MDK5"/>
<evidence type="ECO:0000256" key="5">
    <source>
        <dbReference type="ARBA" id="ARBA00022737"/>
    </source>
</evidence>
<organism evidence="11 12">
    <name type="scientific">Desulfobotulus mexicanus</name>
    <dbReference type="NCBI Taxonomy" id="2586642"/>
    <lineage>
        <taxon>Bacteria</taxon>
        <taxon>Pseudomonadati</taxon>
        <taxon>Thermodesulfobacteriota</taxon>
        <taxon>Desulfobacteria</taxon>
        <taxon>Desulfobacterales</taxon>
        <taxon>Desulfobacteraceae</taxon>
        <taxon>Desulfobotulus</taxon>
    </lineage>
</organism>
<evidence type="ECO:0000256" key="4">
    <source>
        <dbReference type="ARBA" id="ARBA00022729"/>
    </source>
</evidence>
<feature type="domain" description="POTRA" evidence="10">
    <location>
        <begin position="387"/>
        <end position="465"/>
    </location>
</feature>
<dbReference type="Pfam" id="PF01103">
    <property type="entry name" value="Omp85"/>
    <property type="match status" value="1"/>
</dbReference>
<dbReference type="HAMAP" id="MF_01430">
    <property type="entry name" value="OM_assembly_BamA"/>
    <property type="match status" value="1"/>
</dbReference>
<proteinExistence type="inferred from homology"/>
<accession>A0A5S5MDK5</accession>
<comment type="subcellular location">
    <subcellularLocation>
        <location evidence="1">Membrane</location>
    </subcellularLocation>
</comment>
<dbReference type="InterPro" id="IPR000184">
    <property type="entry name" value="Bac_surfAg_D15"/>
</dbReference>
<keyword evidence="12" id="KW-1185">Reference proteome</keyword>
<evidence type="ECO:0000256" key="6">
    <source>
        <dbReference type="ARBA" id="ARBA00023136"/>
    </source>
</evidence>
<dbReference type="Gene3D" id="3.10.20.310">
    <property type="entry name" value="membrane protein fhac"/>
    <property type="match status" value="5"/>
</dbReference>
<evidence type="ECO:0000256" key="3">
    <source>
        <dbReference type="ARBA" id="ARBA00022692"/>
    </source>
</evidence>
<dbReference type="PROSITE" id="PS51779">
    <property type="entry name" value="POTRA"/>
    <property type="match status" value="4"/>
</dbReference>
<dbReference type="InterPro" id="IPR034746">
    <property type="entry name" value="POTRA"/>
</dbReference>
<keyword evidence="2" id="KW-1134">Transmembrane beta strand</keyword>
<dbReference type="PANTHER" id="PTHR12815:SF23">
    <property type="entry name" value="OUTER MEMBRANE PROTEIN ASSEMBLY FACTOR BAMA"/>
    <property type="match status" value="1"/>
</dbReference>
<keyword evidence="3" id="KW-0812">Transmembrane</keyword>
<dbReference type="RefSeq" id="WP_139450406.1">
    <property type="nucleotide sequence ID" value="NZ_VDMB01000022.1"/>
</dbReference>
<dbReference type="PANTHER" id="PTHR12815">
    <property type="entry name" value="SORTING AND ASSEMBLY MACHINERY SAMM50 PROTEIN FAMILY MEMBER"/>
    <property type="match status" value="1"/>
</dbReference>
<feature type="signal peptide" evidence="9">
    <location>
        <begin position="1"/>
        <end position="24"/>
    </location>
</feature>
<feature type="domain" description="POTRA" evidence="10">
    <location>
        <begin position="468"/>
        <end position="541"/>
    </location>
</feature>
<evidence type="ECO:0000256" key="1">
    <source>
        <dbReference type="ARBA" id="ARBA00004370"/>
    </source>
</evidence>
<dbReference type="PIRSF" id="PIRSF006076">
    <property type="entry name" value="OM_assembly_OMP85"/>
    <property type="match status" value="1"/>
</dbReference>